<gene>
    <name evidence="3" type="ORF">CMC5_061610</name>
</gene>
<feature type="compositionally biased region" description="Gly residues" evidence="1">
    <location>
        <begin position="53"/>
        <end position="79"/>
    </location>
</feature>
<accession>A0A0K1EM47</accession>
<name>A0A0K1EM47_CHOCO</name>
<feature type="signal peptide" evidence="2">
    <location>
        <begin position="1"/>
        <end position="22"/>
    </location>
</feature>
<reference evidence="3 4" key="1">
    <citation type="submission" date="2015-07" db="EMBL/GenBank/DDBJ databases">
        <title>Genome analysis of myxobacterium Chondromyces crocatus Cm c5 reveals a high potential for natural compound synthesis and the genetic basis for the loss of fruiting body formation.</title>
        <authorList>
            <person name="Zaburannyi N."/>
            <person name="Bunk B."/>
            <person name="Maier J."/>
            <person name="Overmann J."/>
            <person name="Mueller R."/>
        </authorList>
    </citation>
    <scope>NUCLEOTIDE SEQUENCE [LARGE SCALE GENOMIC DNA]</scope>
    <source>
        <strain evidence="3 4">Cm c5</strain>
    </source>
</reference>
<sequence length="358" mass="36013">MQHRRFGLLGMGVLFTTAVAMGVVGCQAEGSSSGPSGPGGTGGSGASTTSTSGDGGSAPGVGGSTNVGGGGEGGEGGGTAADPPDASIPDINTGAIPSGAKVTVRGAVAMSSKYLVSRGSSGSCLWGVYLSAPGLTEVAPHTGIIALSYGTNATTGSNGQLYCPILGQVPAGDSFPDDVAPGDVLDVVGEASSFLLNQCSQQAPENNPSQIPQRQLAKVSKVTVTGSAPVPTAKLLTGADVAKLVSPTDAAFHGQWAGAKVRIEGVSRVDANAPDDYLYVSLGQGVPRLEIARNVWYRAQSSDACRSRTSFPVNHSFDHLEGFSSIDFCSWKLLPGDKCADYAPRDVSCGAVTDCTPD</sequence>
<feature type="chain" id="PRO_5005459685" description="Secreted protein" evidence="2">
    <location>
        <begin position="23"/>
        <end position="358"/>
    </location>
</feature>
<evidence type="ECO:0000313" key="3">
    <source>
        <dbReference type="EMBL" id="AKT41939.1"/>
    </source>
</evidence>
<dbReference type="OrthoDB" id="5515860at2"/>
<evidence type="ECO:0000313" key="4">
    <source>
        <dbReference type="Proteomes" id="UP000067626"/>
    </source>
</evidence>
<evidence type="ECO:0008006" key="5">
    <source>
        <dbReference type="Google" id="ProtNLM"/>
    </source>
</evidence>
<dbReference type="EMBL" id="CP012159">
    <property type="protein sequence ID" value="AKT41939.1"/>
    <property type="molecule type" value="Genomic_DNA"/>
</dbReference>
<proteinExistence type="predicted"/>
<evidence type="ECO:0000256" key="2">
    <source>
        <dbReference type="SAM" id="SignalP"/>
    </source>
</evidence>
<dbReference type="KEGG" id="ccro:CMC5_061610"/>
<evidence type="ECO:0000256" key="1">
    <source>
        <dbReference type="SAM" id="MobiDB-lite"/>
    </source>
</evidence>
<dbReference type="AlphaFoldDB" id="A0A0K1EM47"/>
<keyword evidence="4" id="KW-1185">Reference proteome</keyword>
<feature type="compositionally biased region" description="Gly residues" evidence="1">
    <location>
        <begin position="36"/>
        <end position="45"/>
    </location>
</feature>
<dbReference type="PROSITE" id="PS51257">
    <property type="entry name" value="PROKAR_LIPOPROTEIN"/>
    <property type="match status" value="1"/>
</dbReference>
<organism evidence="3 4">
    <name type="scientific">Chondromyces crocatus</name>
    <dbReference type="NCBI Taxonomy" id="52"/>
    <lineage>
        <taxon>Bacteria</taxon>
        <taxon>Pseudomonadati</taxon>
        <taxon>Myxococcota</taxon>
        <taxon>Polyangia</taxon>
        <taxon>Polyangiales</taxon>
        <taxon>Polyangiaceae</taxon>
        <taxon>Chondromyces</taxon>
    </lineage>
</organism>
<keyword evidence="2" id="KW-0732">Signal</keyword>
<protein>
    <recommendedName>
        <fullName evidence="5">Secreted protein</fullName>
    </recommendedName>
</protein>
<dbReference type="Proteomes" id="UP000067626">
    <property type="component" value="Chromosome"/>
</dbReference>
<dbReference type="RefSeq" id="WP_156338965.1">
    <property type="nucleotide sequence ID" value="NZ_CP012159.1"/>
</dbReference>
<feature type="region of interest" description="Disordered" evidence="1">
    <location>
        <begin position="28"/>
        <end position="94"/>
    </location>
</feature>